<dbReference type="OrthoDB" id="292408at2"/>
<evidence type="ECO:0000313" key="2">
    <source>
        <dbReference type="EMBL" id="TKD12425.1"/>
    </source>
</evidence>
<dbReference type="AlphaFoldDB" id="A0A4U1JIE4"/>
<sequence length="340" mass="35474">MNCAGPDGSKMYKASAGAFDPGSQQYEWKTSTGSLPAAEVDPDVVSIDENGRLYLGDDGEGFVPSDELDRVDEIADDDPEVLADPEVKAALSEEAACKAELDKTNEAIRWEGFKLGVDVAGMLDPTPVSDLTGAGLALADGDWLGAGISVVSAAAPYVGDLAGKGIKATRAAKALAKLDRLLLKWQAHLANAAAAVRKAKQAAKKRIGRKRGGGAWANAPKNPGDGGFAPGGPKKSTGGNGGGGAPKGPRKPNQPDRAKWEKNGGSVRDNPDGSTTFRRKDGVTVCPARRGTCARPRGRAEHPQTASPQPRDMARAPPALARRAPGRAPRRRSRPAPRVR</sequence>
<reference evidence="2 3" key="1">
    <citation type="submission" date="2019-04" db="EMBL/GenBank/DDBJ databases">
        <authorList>
            <person name="Li Y."/>
            <person name="Wang J."/>
        </authorList>
    </citation>
    <scope>NUCLEOTIDE SEQUENCE [LARGE SCALE GENOMIC DNA]</scope>
    <source>
        <strain evidence="2 3">DSM 14668</strain>
    </source>
</reference>
<gene>
    <name evidence="2" type="ORF">E8A74_04825</name>
</gene>
<feature type="compositionally biased region" description="Basic residues" evidence="1">
    <location>
        <begin position="324"/>
        <end position="340"/>
    </location>
</feature>
<name>A0A4U1JIE4_9BACT</name>
<feature type="compositionally biased region" description="Basic and acidic residues" evidence="1">
    <location>
        <begin position="253"/>
        <end position="262"/>
    </location>
</feature>
<accession>A0A4U1JIE4</accession>
<feature type="compositionally biased region" description="Basic residues" evidence="1">
    <location>
        <begin position="201"/>
        <end position="212"/>
    </location>
</feature>
<dbReference type="Proteomes" id="UP000309215">
    <property type="component" value="Unassembled WGS sequence"/>
</dbReference>
<dbReference type="RefSeq" id="WP_136927725.1">
    <property type="nucleotide sequence ID" value="NZ_SSMQ01000003.1"/>
</dbReference>
<keyword evidence="3" id="KW-1185">Reference proteome</keyword>
<organism evidence="2 3">
    <name type="scientific">Polyangium fumosum</name>
    <dbReference type="NCBI Taxonomy" id="889272"/>
    <lineage>
        <taxon>Bacteria</taxon>
        <taxon>Pseudomonadati</taxon>
        <taxon>Myxococcota</taxon>
        <taxon>Polyangia</taxon>
        <taxon>Polyangiales</taxon>
        <taxon>Polyangiaceae</taxon>
        <taxon>Polyangium</taxon>
    </lineage>
</organism>
<proteinExistence type="predicted"/>
<dbReference type="EMBL" id="SSMQ01000003">
    <property type="protein sequence ID" value="TKD12425.1"/>
    <property type="molecule type" value="Genomic_DNA"/>
</dbReference>
<evidence type="ECO:0000256" key="1">
    <source>
        <dbReference type="SAM" id="MobiDB-lite"/>
    </source>
</evidence>
<feature type="compositionally biased region" description="Polar residues" evidence="1">
    <location>
        <begin position="22"/>
        <end position="34"/>
    </location>
</feature>
<evidence type="ECO:0000313" key="3">
    <source>
        <dbReference type="Proteomes" id="UP000309215"/>
    </source>
</evidence>
<protein>
    <submittedName>
        <fullName evidence="2">Uncharacterized protein</fullName>
    </submittedName>
</protein>
<comment type="caution">
    <text evidence="2">The sequence shown here is derived from an EMBL/GenBank/DDBJ whole genome shotgun (WGS) entry which is preliminary data.</text>
</comment>
<dbReference type="CDD" id="cd20745">
    <property type="entry name" value="FIX_RhsA_AHH_HNH-like"/>
    <property type="match status" value="1"/>
</dbReference>
<feature type="region of interest" description="Disordered" evidence="1">
    <location>
        <begin position="1"/>
        <end position="37"/>
    </location>
</feature>
<feature type="region of interest" description="Disordered" evidence="1">
    <location>
        <begin position="201"/>
        <end position="340"/>
    </location>
</feature>